<dbReference type="PANTHER" id="PTHR30055:SF226">
    <property type="entry name" value="HTH-TYPE TRANSCRIPTIONAL REGULATOR PKSA"/>
    <property type="match status" value="1"/>
</dbReference>
<reference evidence="7 8" key="1">
    <citation type="submission" date="2018-06" db="EMBL/GenBank/DDBJ databases">
        <title>Genomic Encyclopedia of Type Strains, Phase IV (KMG-IV): sequencing the most valuable type-strain genomes for metagenomic binning, comparative biology and taxonomic classification.</title>
        <authorList>
            <person name="Goeker M."/>
        </authorList>
    </citation>
    <scope>NUCLEOTIDE SEQUENCE [LARGE SCALE GENOMIC DNA]</scope>
    <source>
        <strain evidence="7 8">DSM 44599</strain>
    </source>
</reference>
<evidence type="ECO:0000256" key="1">
    <source>
        <dbReference type="ARBA" id="ARBA00022491"/>
    </source>
</evidence>
<dbReference type="PRINTS" id="PR00455">
    <property type="entry name" value="HTHTETR"/>
</dbReference>
<dbReference type="RefSeq" id="WP_067509088.1">
    <property type="nucleotide sequence ID" value="NZ_CP107943.1"/>
</dbReference>
<proteinExistence type="predicted"/>
<keyword evidence="4" id="KW-0804">Transcription</keyword>
<sequence length="198" mass="21389">MRKVDPEQYAARREALLAAAAALFAEHGYDATRTADICKAAGMSTGNLFHYFPTKHDVLLGVAERDRERTAARMAGLADAPDPRAALLDTIEGFCRLAADRHVAGLAFEMWAQAHRDPELAAVFRTTDRETRETFATAVRAGIDRGAIDSALDPDSAATWLSALVEGFFARVASDPGFDQDAEIATARRLAAGLLRQA</sequence>
<name>A0A366E303_9NOCA</name>
<dbReference type="AlphaFoldDB" id="A0A366E303"/>
<dbReference type="GO" id="GO:0003700">
    <property type="term" value="F:DNA-binding transcription factor activity"/>
    <property type="evidence" value="ECO:0007669"/>
    <property type="project" value="TreeGrafter"/>
</dbReference>
<feature type="domain" description="HTH tetR-type" evidence="6">
    <location>
        <begin position="10"/>
        <end position="70"/>
    </location>
</feature>
<dbReference type="Proteomes" id="UP000252586">
    <property type="component" value="Unassembled WGS sequence"/>
</dbReference>
<dbReference type="SUPFAM" id="SSF46689">
    <property type="entry name" value="Homeodomain-like"/>
    <property type="match status" value="1"/>
</dbReference>
<dbReference type="PANTHER" id="PTHR30055">
    <property type="entry name" value="HTH-TYPE TRANSCRIPTIONAL REGULATOR RUTR"/>
    <property type="match status" value="1"/>
</dbReference>
<dbReference type="EMBL" id="QNRE01000001">
    <property type="protein sequence ID" value="RBO96750.1"/>
    <property type="molecule type" value="Genomic_DNA"/>
</dbReference>
<dbReference type="InterPro" id="IPR001647">
    <property type="entry name" value="HTH_TetR"/>
</dbReference>
<evidence type="ECO:0000256" key="2">
    <source>
        <dbReference type="ARBA" id="ARBA00023015"/>
    </source>
</evidence>
<organism evidence="7 8">
    <name type="scientific">Nocardia puris</name>
    <dbReference type="NCBI Taxonomy" id="208602"/>
    <lineage>
        <taxon>Bacteria</taxon>
        <taxon>Bacillati</taxon>
        <taxon>Actinomycetota</taxon>
        <taxon>Actinomycetes</taxon>
        <taxon>Mycobacteriales</taxon>
        <taxon>Nocardiaceae</taxon>
        <taxon>Nocardia</taxon>
    </lineage>
</organism>
<dbReference type="GO" id="GO:0000976">
    <property type="term" value="F:transcription cis-regulatory region binding"/>
    <property type="evidence" value="ECO:0007669"/>
    <property type="project" value="TreeGrafter"/>
</dbReference>
<evidence type="ECO:0000313" key="8">
    <source>
        <dbReference type="Proteomes" id="UP000252586"/>
    </source>
</evidence>
<dbReference type="InterPro" id="IPR050109">
    <property type="entry name" value="HTH-type_TetR-like_transc_reg"/>
</dbReference>
<accession>A0A366E303</accession>
<feature type="DNA-binding region" description="H-T-H motif" evidence="5">
    <location>
        <begin position="33"/>
        <end position="52"/>
    </location>
</feature>
<keyword evidence="1" id="KW-0678">Repressor</keyword>
<comment type="caution">
    <text evidence="7">The sequence shown here is derived from an EMBL/GenBank/DDBJ whole genome shotgun (WGS) entry which is preliminary data.</text>
</comment>
<evidence type="ECO:0000313" key="7">
    <source>
        <dbReference type="EMBL" id="RBO96750.1"/>
    </source>
</evidence>
<keyword evidence="3 5" id="KW-0238">DNA-binding</keyword>
<keyword evidence="2" id="KW-0805">Transcription regulation</keyword>
<dbReference type="Pfam" id="PF13977">
    <property type="entry name" value="TetR_C_6"/>
    <property type="match status" value="1"/>
</dbReference>
<keyword evidence="8" id="KW-1185">Reference proteome</keyword>
<evidence type="ECO:0000256" key="3">
    <source>
        <dbReference type="ARBA" id="ARBA00023125"/>
    </source>
</evidence>
<dbReference type="PROSITE" id="PS50977">
    <property type="entry name" value="HTH_TETR_2"/>
    <property type="match status" value="1"/>
</dbReference>
<dbReference type="Gene3D" id="1.10.357.10">
    <property type="entry name" value="Tetracycline Repressor, domain 2"/>
    <property type="match status" value="1"/>
</dbReference>
<dbReference type="InterPro" id="IPR036271">
    <property type="entry name" value="Tet_transcr_reg_TetR-rel_C_sf"/>
</dbReference>
<dbReference type="InterPro" id="IPR009057">
    <property type="entry name" value="Homeodomain-like_sf"/>
</dbReference>
<protein>
    <submittedName>
        <fullName evidence="7">TetR family transcriptional regulator</fullName>
    </submittedName>
</protein>
<gene>
    <name evidence="7" type="ORF">DFR74_101766</name>
</gene>
<evidence type="ECO:0000259" key="6">
    <source>
        <dbReference type="PROSITE" id="PS50977"/>
    </source>
</evidence>
<dbReference type="InterPro" id="IPR039538">
    <property type="entry name" value="BetI_C"/>
</dbReference>
<dbReference type="Pfam" id="PF00440">
    <property type="entry name" value="TetR_N"/>
    <property type="match status" value="1"/>
</dbReference>
<evidence type="ECO:0000256" key="4">
    <source>
        <dbReference type="ARBA" id="ARBA00023163"/>
    </source>
</evidence>
<dbReference type="OrthoDB" id="3787664at2"/>
<dbReference type="STRING" id="1210090.GCA_001613185_03001"/>
<dbReference type="SUPFAM" id="SSF48498">
    <property type="entry name" value="Tetracyclin repressor-like, C-terminal domain"/>
    <property type="match status" value="1"/>
</dbReference>
<evidence type="ECO:0000256" key="5">
    <source>
        <dbReference type="PROSITE-ProRule" id="PRU00335"/>
    </source>
</evidence>